<dbReference type="OrthoDB" id="9035609at2"/>
<dbReference type="RefSeq" id="WP_085480948.1">
    <property type="nucleotide sequence ID" value="NZ_FXAT01000001.1"/>
</dbReference>
<keyword evidence="2" id="KW-0732">Signal</keyword>
<dbReference type="AlphaFoldDB" id="A0A1X7IL97"/>
<protein>
    <submittedName>
        <fullName evidence="3">Uncharacterized protein</fullName>
    </submittedName>
</protein>
<evidence type="ECO:0000256" key="1">
    <source>
        <dbReference type="SAM" id="MobiDB-lite"/>
    </source>
</evidence>
<organism evidence="3 4">
    <name type="scientific">Paraburkholderia susongensis</name>
    <dbReference type="NCBI Taxonomy" id="1515439"/>
    <lineage>
        <taxon>Bacteria</taxon>
        <taxon>Pseudomonadati</taxon>
        <taxon>Pseudomonadota</taxon>
        <taxon>Betaproteobacteria</taxon>
        <taxon>Burkholderiales</taxon>
        <taxon>Burkholderiaceae</taxon>
        <taxon>Paraburkholderia</taxon>
    </lineage>
</organism>
<feature type="region of interest" description="Disordered" evidence="1">
    <location>
        <begin position="44"/>
        <end position="98"/>
    </location>
</feature>
<keyword evidence="4" id="KW-1185">Reference proteome</keyword>
<gene>
    <name evidence="3" type="ORF">SAMN06265784_101827</name>
</gene>
<evidence type="ECO:0000313" key="3">
    <source>
        <dbReference type="EMBL" id="SMG15744.1"/>
    </source>
</evidence>
<feature type="signal peptide" evidence="2">
    <location>
        <begin position="1"/>
        <end position="35"/>
    </location>
</feature>
<dbReference type="Proteomes" id="UP000193228">
    <property type="component" value="Unassembled WGS sequence"/>
</dbReference>
<reference evidence="4" key="1">
    <citation type="submission" date="2017-04" db="EMBL/GenBank/DDBJ databases">
        <authorList>
            <person name="Varghese N."/>
            <person name="Submissions S."/>
        </authorList>
    </citation>
    <scope>NUCLEOTIDE SEQUENCE [LARGE SCALE GENOMIC DNA]</scope>
    <source>
        <strain evidence="4">LMG 29540</strain>
    </source>
</reference>
<feature type="chain" id="PRO_5012891719" evidence="2">
    <location>
        <begin position="36"/>
        <end position="146"/>
    </location>
</feature>
<accession>A0A1X7IL97</accession>
<proteinExistence type="predicted"/>
<name>A0A1X7IL97_9BURK</name>
<sequence>MSIVFRITLINRASCFAICAVIAVVIALSTLPAGASAQSAQAVSARSAEAAKPELTARVPTDACSQSDARVPGASGDAASLNDILPGDPPLSQQRGGAPGMLRVAAMSQPMQDDGNQVTLWDEIAPPLPLPVPVDAAHAAQGNIGM</sequence>
<evidence type="ECO:0000256" key="2">
    <source>
        <dbReference type="SAM" id="SignalP"/>
    </source>
</evidence>
<dbReference type="EMBL" id="FXAT01000001">
    <property type="protein sequence ID" value="SMG15744.1"/>
    <property type="molecule type" value="Genomic_DNA"/>
</dbReference>
<evidence type="ECO:0000313" key="4">
    <source>
        <dbReference type="Proteomes" id="UP000193228"/>
    </source>
</evidence>